<proteinExistence type="predicted"/>
<organism evidence="1 2">
    <name type="scientific">Dibothriocephalus latus</name>
    <name type="common">Fish tapeworm</name>
    <name type="synonym">Diphyllobothrium latum</name>
    <dbReference type="NCBI Taxonomy" id="60516"/>
    <lineage>
        <taxon>Eukaryota</taxon>
        <taxon>Metazoa</taxon>
        <taxon>Spiralia</taxon>
        <taxon>Lophotrochozoa</taxon>
        <taxon>Platyhelminthes</taxon>
        <taxon>Cestoda</taxon>
        <taxon>Eucestoda</taxon>
        <taxon>Diphyllobothriidea</taxon>
        <taxon>Diphyllobothriidae</taxon>
        <taxon>Dibothriocephalus</taxon>
    </lineage>
</organism>
<dbReference type="AlphaFoldDB" id="A0A3P7P1W1"/>
<gene>
    <name evidence="1" type="ORF">DILT_LOCUS19263</name>
</gene>
<dbReference type="EMBL" id="UYRU01110203">
    <property type="protein sequence ID" value="VDN44093.1"/>
    <property type="molecule type" value="Genomic_DNA"/>
</dbReference>
<evidence type="ECO:0000313" key="1">
    <source>
        <dbReference type="EMBL" id="VDN44093.1"/>
    </source>
</evidence>
<dbReference type="Proteomes" id="UP000281553">
    <property type="component" value="Unassembled WGS sequence"/>
</dbReference>
<evidence type="ECO:0000313" key="2">
    <source>
        <dbReference type="Proteomes" id="UP000281553"/>
    </source>
</evidence>
<sequence>MRYYVNKGQHTDPPEKEAGLSALSIVGTKSNTNFRVKLHQLLKEGRGIDRW</sequence>
<accession>A0A3P7P1W1</accession>
<reference evidence="1 2" key="1">
    <citation type="submission" date="2018-11" db="EMBL/GenBank/DDBJ databases">
        <authorList>
            <consortium name="Pathogen Informatics"/>
        </authorList>
    </citation>
    <scope>NUCLEOTIDE SEQUENCE [LARGE SCALE GENOMIC DNA]</scope>
</reference>
<protein>
    <submittedName>
        <fullName evidence="1">Uncharacterized protein</fullName>
    </submittedName>
</protein>
<name>A0A3P7P1W1_DIBLA</name>
<keyword evidence="2" id="KW-1185">Reference proteome</keyword>